<dbReference type="PROSITE" id="PS00798">
    <property type="entry name" value="ALDOKETO_REDUCTASE_1"/>
    <property type="match status" value="1"/>
</dbReference>
<dbReference type="PRINTS" id="PR00069">
    <property type="entry name" value="ALDKETRDTASE"/>
</dbReference>
<evidence type="ECO:0000256" key="2">
    <source>
        <dbReference type="ARBA" id="ARBA00023002"/>
    </source>
</evidence>
<dbReference type="SUPFAM" id="SSF51430">
    <property type="entry name" value="NAD(P)-linked oxidoreductase"/>
    <property type="match status" value="1"/>
</dbReference>
<feature type="domain" description="NADP-dependent oxidoreductase" evidence="6">
    <location>
        <begin position="22"/>
        <end position="299"/>
    </location>
</feature>
<evidence type="ECO:0000256" key="5">
    <source>
        <dbReference type="PIRSR" id="PIRSR000097-3"/>
    </source>
</evidence>
<gene>
    <name evidence="7" type="ORF">CYLTODRAFT_444180</name>
</gene>
<evidence type="ECO:0000259" key="6">
    <source>
        <dbReference type="Pfam" id="PF00248"/>
    </source>
</evidence>
<evidence type="ECO:0000256" key="4">
    <source>
        <dbReference type="PIRSR" id="PIRSR000097-2"/>
    </source>
</evidence>
<dbReference type="PROSITE" id="PS00062">
    <property type="entry name" value="ALDOKETO_REDUCTASE_2"/>
    <property type="match status" value="1"/>
</dbReference>
<feature type="active site" description="Proton donor" evidence="3">
    <location>
        <position position="50"/>
    </location>
</feature>
<dbReference type="PIRSF" id="PIRSF000097">
    <property type="entry name" value="AKR"/>
    <property type="match status" value="1"/>
</dbReference>
<evidence type="ECO:0000256" key="3">
    <source>
        <dbReference type="PIRSR" id="PIRSR000097-1"/>
    </source>
</evidence>
<dbReference type="Pfam" id="PF00248">
    <property type="entry name" value="Aldo_ket_red"/>
    <property type="match status" value="1"/>
</dbReference>
<dbReference type="EMBL" id="KN880532">
    <property type="protein sequence ID" value="KIY67189.1"/>
    <property type="molecule type" value="Genomic_DNA"/>
</dbReference>
<dbReference type="InterPro" id="IPR020471">
    <property type="entry name" value="AKR"/>
</dbReference>
<dbReference type="STRING" id="1314674.A0A0D7BAM6"/>
<feature type="site" description="Lowers pKa of active site Tyr" evidence="5">
    <location>
        <position position="79"/>
    </location>
</feature>
<reference evidence="7 8" key="1">
    <citation type="journal article" date="2015" name="Fungal Genet. Biol.">
        <title>Evolution of novel wood decay mechanisms in Agaricales revealed by the genome sequences of Fistulina hepatica and Cylindrobasidium torrendii.</title>
        <authorList>
            <person name="Floudas D."/>
            <person name="Held B.W."/>
            <person name="Riley R."/>
            <person name="Nagy L.G."/>
            <person name="Koehler G."/>
            <person name="Ransdell A.S."/>
            <person name="Younus H."/>
            <person name="Chow J."/>
            <person name="Chiniquy J."/>
            <person name="Lipzen A."/>
            <person name="Tritt A."/>
            <person name="Sun H."/>
            <person name="Haridas S."/>
            <person name="LaButti K."/>
            <person name="Ohm R.A."/>
            <person name="Kues U."/>
            <person name="Blanchette R.A."/>
            <person name="Grigoriev I.V."/>
            <person name="Minto R.E."/>
            <person name="Hibbett D.S."/>
        </authorList>
    </citation>
    <scope>NUCLEOTIDE SEQUENCE [LARGE SCALE GENOMIC DNA]</scope>
    <source>
        <strain evidence="7 8">FP15055 ss-10</strain>
    </source>
</reference>
<evidence type="ECO:0000256" key="1">
    <source>
        <dbReference type="ARBA" id="ARBA00007905"/>
    </source>
</evidence>
<dbReference type="Proteomes" id="UP000054007">
    <property type="component" value="Unassembled WGS sequence"/>
</dbReference>
<dbReference type="InterPro" id="IPR036812">
    <property type="entry name" value="NAD(P)_OxRdtase_dom_sf"/>
</dbReference>
<organism evidence="7 8">
    <name type="scientific">Cylindrobasidium torrendii FP15055 ss-10</name>
    <dbReference type="NCBI Taxonomy" id="1314674"/>
    <lineage>
        <taxon>Eukaryota</taxon>
        <taxon>Fungi</taxon>
        <taxon>Dikarya</taxon>
        <taxon>Basidiomycota</taxon>
        <taxon>Agaricomycotina</taxon>
        <taxon>Agaricomycetes</taxon>
        <taxon>Agaricomycetidae</taxon>
        <taxon>Agaricales</taxon>
        <taxon>Marasmiineae</taxon>
        <taxon>Physalacriaceae</taxon>
        <taxon>Cylindrobasidium</taxon>
    </lineage>
</organism>
<dbReference type="GO" id="GO:0016491">
    <property type="term" value="F:oxidoreductase activity"/>
    <property type="evidence" value="ECO:0007669"/>
    <property type="project" value="UniProtKB-KW"/>
</dbReference>
<dbReference type="OrthoDB" id="416253at2759"/>
<dbReference type="InterPro" id="IPR018170">
    <property type="entry name" value="Aldo/ket_reductase_CS"/>
</dbReference>
<evidence type="ECO:0000313" key="7">
    <source>
        <dbReference type="EMBL" id="KIY67189.1"/>
    </source>
</evidence>
<keyword evidence="8" id="KW-1185">Reference proteome</keyword>
<dbReference type="FunFam" id="3.20.20.100:FF:000007">
    <property type="entry name" value="NAD(P)H-dependent D-xylose reductase xyl1"/>
    <property type="match status" value="1"/>
</dbReference>
<dbReference type="InterPro" id="IPR023210">
    <property type="entry name" value="NADP_OxRdtase_dom"/>
</dbReference>
<name>A0A0D7BAM6_9AGAR</name>
<dbReference type="AlphaFoldDB" id="A0A0D7BAM6"/>
<comment type="similarity">
    <text evidence="1">Belongs to the aldo/keto reductase family.</text>
</comment>
<feature type="binding site" evidence="4">
    <location>
        <position position="112"/>
    </location>
    <ligand>
        <name>substrate</name>
    </ligand>
</feature>
<accession>A0A0D7BAM6</accession>
<keyword evidence="2" id="KW-0560">Oxidoreductase</keyword>
<proteinExistence type="inferred from homology"/>
<protein>
    <submittedName>
        <fullName evidence="7">Aldo/keto reductase</fullName>
    </submittedName>
</protein>
<evidence type="ECO:0000313" key="8">
    <source>
        <dbReference type="Proteomes" id="UP000054007"/>
    </source>
</evidence>
<dbReference type="Gene3D" id="3.20.20.100">
    <property type="entry name" value="NADP-dependent oxidoreductase domain"/>
    <property type="match status" value="1"/>
</dbReference>
<dbReference type="PANTHER" id="PTHR11732">
    <property type="entry name" value="ALDO/KETO REDUCTASE"/>
    <property type="match status" value="1"/>
</dbReference>
<sequence length="318" mass="35693">MATTVTLARTGQKMPLVSFGLWKVTNEICADTVYNAIKSGYRLFDGACDYGNEKEAGEGVRRAIVDGLVKREELFITTKLWNTFHSKEHVASAARKQLQDWGLEYFDLFLIHFPVSLEYVDPNHRYPPAWWGDDKKVHTSNDTIQETWTAMEQLVDDGLAKNIGISNFSGQSIIDILRYARYAPQVLQIEIHPYLTQEPLVKLCQVLGIAVTAYSSLGPQGYIELGMDKSLPSLLSHSSVIQIAEAHAKTPAQVILRWATQRNIAVIPKSNNQERLTQNVQCIGFDLSKADMKTISSLNQDLRLNDPAEIDPRLAIFA</sequence>